<gene>
    <name evidence="1" type="ORF">GJ744_004066</name>
</gene>
<name>A0A8H7A628_9EURO</name>
<dbReference type="Proteomes" id="UP000606974">
    <property type="component" value="Unassembled WGS sequence"/>
</dbReference>
<protein>
    <recommendedName>
        <fullName evidence="3">NAD dependent epimerase/dehydratase</fullName>
    </recommendedName>
</protein>
<comment type="caution">
    <text evidence="1">The sequence shown here is derived from an EMBL/GenBank/DDBJ whole genome shotgun (WGS) entry which is preliminary data.</text>
</comment>
<keyword evidence="2" id="KW-1185">Reference proteome</keyword>
<dbReference type="Pfam" id="PF17784">
    <property type="entry name" value="Sulfotransfer_4"/>
    <property type="match status" value="1"/>
</dbReference>
<dbReference type="PANTHER" id="PTHR36978:SF4">
    <property type="entry name" value="P-LOOP CONTAINING NUCLEOSIDE TRIPHOSPHATE HYDROLASE PROTEIN"/>
    <property type="match status" value="1"/>
</dbReference>
<dbReference type="InterPro" id="IPR040632">
    <property type="entry name" value="Sulfotransfer_4"/>
</dbReference>
<dbReference type="EMBL" id="JAACFV010000189">
    <property type="protein sequence ID" value="KAF7503238.1"/>
    <property type="molecule type" value="Genomic_DNA"/>
</dbReference>
<evidence type="ECO:0008006" key="3">
    <source>
        <dbReference type="Google" id="ProtNLM"/>
    </source>
</evidence>
<dbReference type="Gene3D" id="3.40.50.300">
    <property type="entry name" value="P-loop containing nucleotide triphosphate hydrolases"/>
    <property type="match status" value="1"/>
</dbReference>
<organism evidence="1 2">
    <name type="scientific">Endocarpon pusillum</name>
    <dbReference type="NCBI Taxonomy" id="364733"/>
    <lineage>
        <taxon>Eukaryota</taxon>
        <taxon>Fungi</taxon>
        <taxon>Dikarya</taxon>
        <taxon>Ascomycota</taxon>
        <taxon>Pezizomycotina</taxon>
        <taxon>Eurotiomycetes</taxon>
        <taxon>Chaetothyriomycetidae</taxon>
        <taxon>Verrucariales</taxon>
        <taxon>Verrucariaceae</taxon>
        <taxon>Endocarpon</taxon>
    </lineage>
</organism>
<sequence>MAVPLPLSRQHNIDFMNTFAGRAFGLPPPYTRKIDLVDGKREVPMKILCLGYSRTGTFSLFTALRMLGYNPYHMAEAMKNANIDMPCWIEGIEAKFGGKGKLWGKEEFDKLTGRHDAVLDIPCILFVEELLAAYPSAKVILTERPVEGWLRSMKNTVGEVFSWRRWSGEEEITRRTRWPQRNIWNTISCGWEPLCQFLGTEAPDVPYPNLNDKDLFIDLHKAILDRATYYAVQKVLKWTVPVGLAAAGTAWYWQTLRS</sequence>
<accession>A0A8H7A628</accession>
<dbReference type="InterPro" id="IPR027417">
    <property type="entry name" value="P-loop_NTPase"/>
</dbReference>
<evidence type="ECO:0000313" key="1">
    <source>
        <dbReference type="EMBL" id="KAF7503238.1"/>
    </source>
</evidence>
<dbReference type="OrthoDB" id="408152at2759"/>
<dbReference type="PANTHER" id="PTHR36978">
    <property type="entry name" value="P-LOOP CONTAINING NUCLEOTIDE TRIPHOSPHATE HYDROLASE"/>
    <property type="match status" value="1"/>
</dbReference>
<dbReference type="AlphaFoldDB" id="A0A8H7A628"/>
<dbReference type="SUPFAM" id="SSF52540">
    <property type="entry name" value="P-loop containing nucleoside triphosphate hydrolases"/>
    <property type="match status" value="1"/>
</dbReference>
<reference evidence="1" key="1">
    <citation type="submission" date="2020-02" db="EMBL/GenBank/DDBJ databases">
        <authorList>
            <person name="Palmer J.M."/>
        </authorList>
    </citation>
    <scope>NUCLEOTIDE SEQUENCE</scope>
    <source>
        <strain evidence="1">EPUS1.4</strain>
        <tissue evidence="1">Thallus</tissue>
    </source>
</reference>
<evidence type="ECO:0000313" key="2">
    <source>
        <dbReference type="Proteomes" id="UP000606974"/>
    </source>
</evidence>
<proteinExistence type="predicted"/>